<organism evidence="1 2">
    <name type="scientific">Roseburia intestinalis L1-82</name>
    <dbReference type="NCBI Taxonomy" id="536231"/>
    <lineage>
        <taxon>Bacteria</taxon>
        <taxon>Bacillati</taxon>
        <taxon>Bacillota</taxon>
        <taxon>Clostridia</taxon>
        <taxon>Lachnospirales</taxon>
        <taxon>Lachnospiraceae</taxon>
        <taxon>Roseburia</taxon>
    </lineage>
</organism>
<sequence length="90" mass="9198">MSVSVCTISAACVSSGSVSPSDPVFSVRVSSDSSVSSLSVTSLLSVPVSSSFMTAVSSCAANTLSGFHINLIYFNAFSFNKAFFGVPTLL</sequence>
<name>C7GGT3_9FIRM</name>
<proteinExistence type="predicted"/>
<evidence type="ECO:0000313" key="2">
    <source>
        <dbReference type="Proteomes" id="UP000004828"/>
    </source>
</evidence>
<accession>C7GGT3</accession>
<dbReference type="Proteomes" id="UP000004828">
    <property type="component" value="Unassembled WGS sequence"/>
</dbReference>
<dbReference type="AlphaFoldDB" id="C7GGT3"/>
<reference evidence="1 2" key="1">
    <citation type="submission" date="2009-08" db="EMBL/GenBank/DDBJ databases">
        <authorList>
            <person name="Weinstock G."/>
            <person name="Sodergren E."/>
            <person name="Clifton S."/>
            <person name="Fulton L."/>
            <person name="Fulton B."/>
            <person name="Courtney L."/>
            <person name="Fronick C."/>
            <person name="Harrison M."/>
            <person name="Strong C."/>
            <person name="Farmer C."/>
            <person name="Delahaunty K."/>
            <person name="Markovic C."/>
            <person name="Hall O."/>
            <person name="Minx P."/>
            <person name="Tomlinson C."/>
            <person name="Mitreva M."/>
            <person name="Nelson J."/>
            <person name="Hou S."/>
            <person name="Wollam A."/>
            <person name="Pepin K.H."/>
            <person name="Johnson M."/>
            <person name="Bhonagiri V."/>
            <person name="Nash W.E."/>
            <person name="Warren W."/>
            <person name="Chinwalla A."/>
            <person name="Mardis E.R."/>
            <person name="Wilson R.K."/>
        </authorList>
    </citation>
    <scope>NUCLEOTIDE SEQUENCE [LARGE SCALE GENOMIC DNA]</scope>
    <source>
        <strain evidence="1 2">L1-82</strain>
    </source>
</reference>
<comment type="caution">
    <text evidence="1">The sequence shown here is derived from an EMBL/GenBank/DDBJ whole genome shotgun (WGS) entry which is preliminary data.</text>
</comment>
<dbReference type="EMBL" id="ABYJ02000255">
    <property type="protein sequence ID" value="EEU98949.1"/>
    <property type="molecule type" value="Genomic_DNA"/>
</dbReference>
<evidence type="ECO:0000313" key="1">
    <source>
        <dbReference type="EMBL" id="EEU98949.1"/>
    </source>
</evidence>
<protein>
    <submittedName>
        <fullName evidence="1">Uncharacterized protein</fullName>
    </submittedName>
</protein>
<dbReference type="HOGENOM" id="CLU_2438910_0_0_9"/>
<gene>
    <name evidence="1" type="ORF">ROSINTL182_09154</name>
</gene>